<dbReference type="OrthoDB" id="6426765at2759"/>
<accession>A0A8X6P5J2</accession>
<dbReference type="EMBL" id="BMAW01017198">
    <property type="protein sequence ID" value="GFT52710.1"/>
    <property type="molecule type" value="Genomic_DNA"/>
</dbReference>
<proteinExistence type="predicted"/>
<evidence type="ECO:0000313" key="2">
    <source>
        <dbReference type="Proteomes" id="UP000887013"/>
    </source>
</evidence>
<dbReference type="AlphaFoldDB" id="A0A8X6P5J2"/>
<reference evidence="1" key="1">
    <citation type="submission" date="2020-08" db="EMBL/GenBank/DDBJ databases">
        <title>Multicomponent nature underlies the extraordinary mechanical properties of spider dragline silk.</title>
        <authorList>
            <person name="Kono N."/>
            <person name="Nakamura H."/>
            <person name="Mori M."/>
            <person name="Yoshida Y."/>
            <person name="Ohtoshi R."/>
            <person name="Malay A.D."/>
            <person name="Moran D.A.P."/>
            <person name="Tomita M."/>
            <person name="Numata K."/>
            <person name="Arakawa K."/>
        </authorList>
    </citation>
    <scope>NUCLEOTIDE SEQUENCE</scope>
</reference>
<keyword evidence="2" id="KW-1185">Reference proteome</keyword>
<protein>
    <submittedName>
        <fullName evidence="1">Uncharacterized protein</fullName>
    </submittedName>
</protein>
<name>A0A8X6P5J2_NEPPI</name>
<dbReference type="Proteomes" id="UP000887013">
    <property type="component" value="Unassembled WGS sequence"/>
</dbReference>
<comment type="caution">
    <text evidence="1">The sequence shown here is derived from an EMBL/GenBank/DDBJ whole genome shotgun (WGS) entry which is preliminary data.</text>
</comment>
<gene>
    <name evidence="1" type="ORF">NPIL_314011</name>
</gene>
<evidence type="ECO:0000313" key="1">
    <source>
        <dbReference type="EMBL" id="GFT52710.1"/>
    </source>
</evidence>
<organism evidence="1 2">
    <name type="scientific">Nephila pilipes</name>
    <name type="common">Giant wood spider</name>
    <name type="synonym">Nephila maculata</name>
    <dbReference type="NCBI Taxonomy" id="299642"/>
    <lineage>
        <taxon>Eukaryota</taxon>
        <taxon>Metazoa</taxon>
        <taxon>Ecdysozoa</taxon>
        <taxon>Arthropoda</taxon>
        <taxon>Chelicerata</taxon>
        <taxon>Arachnida</taxon>
        <taxon>Araneae</taxon>
        <taxon>Araneomorphae</taxon>
        <taxon>Entelegynae</taxon>
        <taxon>Araneoidea</taxon>
        <taxon>Nephilidae</taxon>
        <taxon>Nephila</taxon>
    </lineage>
</organism>
<sequence length="124" mass="14308">MLRDTDHPILYRHSLSRSTINTSKKVVIDCAESVKDEHHPYTTFSILNKDKSECDPGLCKCNMIESNSSTKDENCSKPDMDIQKLSAEGEDMPSFRILKATFLNFGFFLFKWILNSVRRLTHFT</sequence>